<proteinExistence type="predicted"/>
<gene>
    <name evidence="2" type="ORF">BE04_34855</name>
</gene>
<dbReference type="Proteomes" id="UP000075604">
    <property type="component" value="Unassembled WGS sequence"/>
</dbReference>
<protein>
    <recommendedName>
        <fullName evidence="4">Secreted protein</fullName>
    </recommendedName>
</protein>
<comment type="caution">
    <text evidence="2">The sequence shown here is derived from an EMBL/GenBank/DDBJ whole genome shotgun (WGS) entry which is preliminary data.</text>
</comment>
<dbReference type="EMBL" id="JELX01001451">
    <property type="protein sequence ID" value="KYF58949.1"/>
    <property type="molecule type" value="Genomic_DNA"/>
</dbReference>
<evidence type="ECO:0000256" key="1">
    <source>
        <dbReference type="SAM" id="SignalP"/>
    </source>
</evidence>
<dbReference type="PROSITE" id="PS51257">
    <property type="entry name" value="PROKAR_LIPOPROTEIN"/>
    <property type="match status" value="1"/>
</dbReference>
<evidence type="ECO:0000313" key="3">
    <source>
        <dbReference type="Proteomes" id="UP000075604"/>
    </source>
</evidence>
<reference evidence="2 3" key="1">
    <citation type="submission" date="2014-02" db="EMBL/GenBank/DDBJ databases">
        <title>The small core and large imbalanced accessory genome model reveals a collaborative survival strategy of Sorangium cellulosum strains in nature.</title>
        <authorList>
            <person name="Han K."/>
            <person name="Peng R."/>
            <person name="Blom J."/>
            <person name="Li Y.-Z."/>
        </authorList>
    </citation>
    <scope>NUCLEOTIDE SEQUENCE [LARGE SCALE GENOMIC DNA]</scope>
    <source>
        <strain evidence="2 3">So0157-18</strain>
    </source>
</reference>
<evidence type="ECO:0000313" key="2">
    <source>
        <dbReference type="EMBL" id="KYF58949.1"/>
    </source>
</evidence>
<dbReference type="CDD" id="cd02795">
    <property type="entry name" value="CBM6-CBM35-CBM36_like"/>
    <property type="match status" value="1"/>
</dbReference>
<keyword evidence="1" id="KW-0732">Signal</keyword>
<feature type="chain" id="PRO_5007566233" description="Secreted protein" evidence="1">
    <location>
        <begin position="23"/>
        <end position="235"/>
    </location>
</feature>
<dbReference type="AlphaFoldDB" id="A0A150PTE5"/>
<dbReference type="Gene3D" id="2.60.120.260">
    <property type="entry name" value="Galactose-binding domain-like"/>
    <property type="match status" value="1"/>
</dbReference>
<organism evidence="2 3">
    <name type="scientific">Sorangium cellulosum</name>
    <name type="common">Polyangium cellulosum</name>
    <dbReference type="NCBI Taxonomy" id="56"/>
    <lineage>
        <taxon>Bacteria</taxon>
        <taxon>Pseudomonadati</taxon>
        <taxon>Myxococcota</taxon>
        <taxon>Polyangia</taxon>
        <taxon>Polyangiales</taxon>
        <taxon>Polyangiaceae</taxon>
        <taxon>Sorangium</taxon>
    </lineage>
</organism>
<feature type="signal peptide" evidence="1">
    <location>
        <begin position="1"/>
        <end position="22"/>
    </location>
</feature>
<accession>A0A150PTE5</accession>
<sequence>MKRSSAARIAALGCLAASGCDAEITSVGAWAPVVSGSSYVEAELGELTGGFTVGEDGRASGGRFLSPPGGMSSGEAPGPARARYRFEAPSAADYVIWGRIHAPNAIDNRFWFQVDGGAWTLWRISVGEIWFWDDLHDDTRYGEPLRFSLAAGAHELVLANAADGVRLDRLYFTPDGDEPPGNDTPCDPPHSIEVGGECLPSCGALQGTECGEAQCAGREVLDAYDCGVCCRLEGP</sequence>
<evidence type="ECO:0008006" key="4">
    <source>
        <dbReference type="Google" id="ProtNLM"/>
    </source>
</evidence>
<name>A0A150PTE5_SORCE</name>